<dbReference type="RefSeq" id="XP_031760432.1">
    <property type="nucleotide sequence ID" value="XM_031904572.1"/>
</dbReference>
<feature type="signal peptide" evidence="5">
    <location>
        <begin position="1"/>
        <end position="37"/>
    </location>
</feature>
<dbReference type="Reactome" id="R-XTR-8957275">
    <property type="pathway name" value="Post-translational protein phosphorylation"/>
</dbReference>
<dbReference type="InterPro" id="IPR009079">
    <property type="entry name" value="4_helix_cytokine-like_core"/>
</dbReference>
<feature type="chain" id="PRO_5044662976" description="Interleukin-6" evidence="5">
    <location>
        <begin position="38"/>
        <end position="241"/>
    </location>
</feature>
<dbReference type="OMA" id="QEEMCEK"/>
<dbReference type="GO" id="GO:0005615">
    <property type="term" value="C:extracellular space"/>
    <property type="evidence" value="ECO:0000318"/>
    <property type="project" value="GO_Central"/>
</dbReference>
<accession>A0A803JUX3</accession>
<dbReference type="PANTHER" id="PTHR48494:SF1">
    <property type="entry name" value="INTERLEUKIN-6"/>
    <property type="match status" value="1"/>
</dbReference>
<comment type="similarity">
    <text evidence="1">Belongs to the IL-6 superfamily.</text>
</comment>
<dbReference type="GO" id="GO:0005125">
    <property type="term" value="F:cytokine activity"/>
    <property type="evidence" value="ECO:0000318"/>
    <property type="project" value="GO_Central"/>
</dbReference>
<dbReference type="PRINTS" id="PR00433">
    <property type="entry name" value="IL6GCSFMGF"/>
</dbReference>
<evidence type="ECO:0000313" key="9">
    <source>
        <dbReference type="Xenbase" id="XB-GENE-480186"/>
    </source>
</evidence>
<dbReference type="SUPFAM" id="SSF47266">
    <property type="entry name" value="4-helical cytokines"/>
    <property type="match status" value="1"/>
</dbReference>
<dbReference type="Ensembl" id="ENSXETT00000112057">
    <property type="protein sequence ID" value="ENSXETP00000111814"/>
    <property type="gene ID" value="ENSXETG00000049395"/>
</dbReference>
<evidence type="ECO:0000256" key="5">
    <source>
        <dbReference type="SAM" id="SignalP"/>
    </source>
</evidence>
<organism evidence="6">
    <name type="scientific">Xenopus tropicalis</name>
    <name type="common">Western clawed frog</name>
    <name type="synonym">Silurana tropicalis</name>
    <dbReference type="NCBI Taxonomy" id="8364"/>
    <lineage>
        <taxon>Eukaryota</taxon>
        <taxon>Metazoa</taxon>
        <taxon>Chordata</taxon>
        <taxon>Craniata</taxon>
        <taxon>Vertebrata</taxon>
        <taxon>Euteleostomi</taxon>
        <taxon>Amphibia</taxon>
        <taxon>Batrachia</taxon>
        <taxon>Anura</taxon>
        <taxon>Pipoidea</taxon>
        <taxon>Pipidae</taxon>
        <taxon>Xenopodinae</taxon>
        <taxon>Xenopus</taxon>
        <taxon>Silurana</taxon>
    </lineage>
</organism>
<dbReference type="Gene3D" id="1.20.1250.10">
    <property type="match status" value="1"/>
</dbReference>
<dbReference type="OrthoDB" id="8943569at2759"/>
<dbReference type="PANTHER" id="PTHR48494">
    <property type="entry name" value="INTERLEUKIN-6"/>
    <property type="match status" value="1"/>
</dbReference>
<dbReference type="Reactome" id="R-XTR-381426">
    <property type="pathway name" value="Regulation of Insulin-like Growth Factor (IGF) transport and uptake by Insulin-like Growth Factor Binding Proteins (IGFBPs)"/>
</dbReference>
<dbReference type="PRINTS" id="PR00434">
    <property type="entry name" value="INTERLEUKIN6"/>
</dbReference>
<gene>
    <name evidence="6 8 9" type="primary">il6</name>
</gene>
<dbReference type="GeneID" id="100493927"/>
<dbReference type="GO" id="GO:0070102">
    <property type="term" value="P:interleukin-6-mediated signaling pathway"/>
    <property type="evidence" value="ECO:0000318"/>
    <property type="project" value="GO_Central"/>
</dbReference>
<evidence type="ECO:0000256" key="4">
    <source>
        <dbReference type="ARBA" id="ARBA00023441"/>
    </source>
</evidence>
<dbReference type="GO" id="GO:0030154">
    <property type="term" value="P:cell differentiation"/>
    <property type="evidence" value="ECO:0007669"/>
    <property type="project" value="InterPro"/>
</dbReference>
<dbReference type="GO" id="GO:0006955">
    <property type="term" value="P:immune response"/>
    <property type="evidence" value="ECO:0007669"/>
    <property type="project" value="InterPro"/>
</dbReference>
<dbReference type="Pfam" id="PF00489">
    <property type="entry name" value="IL6"/>
    <property type="match status" value="1"/>
</dbReference>
<dbReference type="AlphaFoldDB" id="A0A803JUX3"/>
<name>A0A803JUX3_XENTR</name>
<keyword evidence="3" id="KW-0011">Acute phase</keyword>
<evidence type="ECO:0000313" key="7">
    <source>
        <dbReference type="Proteomes" id="UP000008143"/>
    </source>
</evidence>
<sequence>MEGLKSTDIDEALSTGLTLVLASLLAALLLPLSSVRAAPASPLGSGEGANDEANDGANDGAAERSVFAVLNPVALAKLIEREAASLQIKLCDNHGVCDNSLEMLAENNLQLPKISTEDRCFSLGFQKDKCLNKIHRDLSIFKIYLVHVKETFISEKNTVESLQYKTQILAGAIKKMMKRTETESDDKGTNIQVLQALKSENLWRQRVTNRLILQAFIECIQKTARAVRYIGTFHGGNKIGA</sequence>
<evidence type="ECO:0000256" key="2">
    <source>
        <dbReference type="ARBA" id="ARBA00019464"/>
    </source>
</evidence>
<evidence type="ECO:0000313" key="8">
    <source>
        <dbReference type="RefSeq" id="XP_031760432.1"/>
    </source>
</evidence>
<dbReference type="InterPro" id="IPR003574">
    <property type="entry name" value="IL-6-like"/>
</dbReference>
<dbReference type="Proteomes" id="UP000008143">
    <property type="component" value="Chromosome 6"/>
</dbReference>
<reference evidence="6" key="1">
    <citation type="journal article" date="2010" name="Science">
        <title>The genome of the Western clawed frog Xenopus tropicalis.</title>
        <authorList>
            <person name="Hellsten U."/>
            <person name="Harland R.M."/>
            <person name="Gilchrist M.J."/>
            <person name="Hendrix D."/>
            <person name="Jurka J."/>
            <person name="Kapitonov V."/>
            <person name="Ovcharenko I."/>
            <person name="Putnam N.H."/>
            <person name="Shu S."/>
            <person name="Taher L."/>
            <person name="Blitz I.L."/>
            <person name="Blumberg B."/>
            <person name="Dichmann D.S."/>
            <person name="Dubchak I."/>
            <person name="Amaya E."/>
            <person name="Detter J.C."/>
            <person name="Fletcher R."/>
            <person name="Gerhard D.S."/>
            <person name="Goodstein D."/>
            <person name="Graves T."/>
            <person name="Grigoriev I.V."/>
            <person name="Grimwood J."/>
            <person name="Kawashima T."/>
            <person name="Lindquist E."/>
            <person name="Lucas S.M."/>
            <person name="Mead P.E."/>
            <person name="Mitros T."/>
            <person name="Ogino H."/>
            <person name="Ohta Y."/>
            <person name="Poliakov A.V."/>
            <person name="Pollet N."/>
            <person name="Robert J."/>
            <person name="Salamov A."/>
            <person name="Sater A.K."/>
            <person name="Schmutz J."/>
            <person name="Terry A."/>
            <person name="Vize P.D."/>
            <person name="Warren W.C."/>
            <person name="Wells D."/>
            <person name="Wills A."/>
            <person name="Wilson R.K."/>
            <person name="Zimmerman L.B."/>
            <person name="Zorn A.M."/>
            <person name="Grainger R."/>
            <person name="Grammer T."/>
            <person name="Khokha M.K."/>
            <person name="Richardson P.M."/>
            <person name="Rokhsar D.S."/>
        </authorList>
    </citation>
    <scope>NUCLEOTIDE SEQUENCE [LARGE SCALE GENOMIC DNA]</scope>
    <source>
        <strain evidence="6">Nigerian</strain>
    </source>
</reference>
<dbReference type="GO" id="GO:0006953">
    <property type="term" value="P:acute-phase response"/>
    <property type="evidence" value="ECO:0007669"/>
    <property type="project" value="UniProtKB-KW"/>
</dbReference>
<keyword evidence="7" id="KW-1185">Reference proteome</keyword>
<dbReference type="GeneTree" id="ENSGT00390000000878"/>
<evidence type="ECO:0000256" key="1">
    <source>
        <dbReference type="ARBA" id="ARBA00007432"/>
    </source>
</evidence>
<dbReference type="InterPro" id="IPR030474">
    <property type="entry name" value="IL-6/GCSF/MGF"/>
</dbReference>
<reference evidence="6" key="2">
    <citation type="submission" date="2021-03" db="UniProtKB">
        <authorList>
            <consortium name="Ensembl"/>
        </authorList>
    </citation>
    <scope>IDENTIFICATION</scope>
</reference>
<evidence type="ECO:0000256" key="3">
    <source>
        <dbReference type="ARBA" id="ARBA00022486"/>
    </source>
</evidence>
<proteinExistence type="inferred from homology"/>
<dbReference type="Xenbase" id="XB-GENE-480186">
    <property type="gene designation" value="il6"/>
</dbReference>
<dbReference type="SMART" id="SM00126">
    <property type="entry name" value="IL6"/>
    <property type="match status" value="1"/>
</dbReference>
<protein>
    <recommendedName>
        <fullName evidence="2">Interleukin-6</fullName>
    </recommendedName>
</protein>
<dbReference type="Reactome" id="R-XTR-1059683">
    <property type="pathway name" value="Interleukin-6 signaling"/>
</dbReference>
<dbReference type="GO" id="GO:0006954">
    <property type="term" value="P:inflammatory response"/>
    <property type="evidence" value="ECO:0000318"/>
    <property type="project" value="GO_Central"/>
</dbReference>
<dbReference type="CTD" id="3569"/>
<evidence type="ECO:0000313" key="6">
    <source>
        <dbReference type="Ensembl" id="ENSXETP00000111814"/>
    </source>
</evidence>
<keyword evidence="5" id="KW-0732">Signal</keyword>
<dbReference type="GO" id="GO:0005138">
    <property type="term" value="F:interleukin-6 receptor binding"/>
    <property type="evidence" value="ECO:0007669"/>
    <property type="project" value="InterPro"/>
</dbReference>
<reference evidence="8" key="3">
    <citation type="submission" date="2025-04" db="UniProtKB">
        <authorList>
            <consortium name="RefSeq"/>
        </authorList>
    </citation>
    <scope>IDENTIFICATION</scope>
    <source>
        <strain evidence="8">Nigerian</strain>
        <tissue evidence="8">Liver and blood</tissue>
    </source>
</reference>
<dbReference type="AGR" id="Xenbase:XB-GENE-480186"/>
<comment type="function">
    <text evidence="4">Cytokine with a wide variety of biological functions in immunity, tissue regeneration, and metabolism. Binds to IL6R, then the complex associates to the signaling subunit IL6ST/gp130 to trigger the intracellular IL6-signaling pathway. The interaction with the membrane-bound IL6R and IL6ST stimulates 'classic signaling', whereas the binding of IL6 and soluble IL6R to IL6ST stimulates 'trans-signaling'. Alternatively, 'cluster signaling' occurs when membrane-bound IL6:IL6R complexes on transmitter cells activate IL6ST receptors on neighboring receiver cells.</text>
</comment>
<dbReference type="KEGG" id="xtr:100493927"/>